<name>A0A2G6PF60_9GAMM</name>
<dbReference type="EMBL" id="PDTV01000006">
    <property type="protein sequence ID" value="PIE83201.1"/>
    <property type="molecule type" value="Genomic_DNA"/>
</dbReference>
<protein>
    <submittedName>
        <fullName evidence="1">Uncharacterized protein</fullName>
    </submittedName>
</protein>
<organism evidence="1 2">
    <name type="scientific">Candidatus Contendibacter odensensis</name>
    <dbReference type="NCBI Taxonomy" id="1400860"/>
    <lineage>
        <taxon>Bacteria</taxon>
        <taxon>Pseudomonadati</taxon>
        <taxon>Pseudomonadota</taxon>
        <taxon>Gammaproteobacteria</taxon>
        <taxon>Candidatus Competibacteraceae</taxon>
        <taxon>Candidatus Contendibacter</taxon>
    </lineage>
</organism>
<evidence type="ECO:0000313" key="1">
    <source>
        <dbReference type="EMBL" id="PIE83201.1"/>
    </source>
</evidence>
<evidence type="ECO:0000313" key="2">
    <source>
        <dbReference type="Proteomes" id="UP000229278"/>
    </source>
</evidence>
<proteinExistence type="predicted"/>
<reference evidence="1 2" key="1">
    <citation type="submission" date="2017-10" db="EMBL/GenBank/DDBJ databases">
        <title>Novel microbial diversity and functional potential in the marine mammal oral microbiome.</title>
        <authorList>
            <person name="Dudek N.K."/>
            <person name="Sun C.L."/>
            <person name="Burstein D."/>
            <person name="Kantor R.S."/>
            <person name="Aliaga Goltsman D.S."/>
            <person name="Bik E.M."/>
            <person name="Thomas B.C."/>
            <person name="Banfield J.F."/>
            <person name="Relman D.A."/>
        </authorList>
    </citation>
    <scope>NUCLEOTIDE SEQUENCE [LARGE SCALE GENOMIC DNA]</scope>
    <source>
        <strain evidence="1">DOLJORAL78_50_517</strain>
    </source>
</reference>
<gene>
    <name evidence="1" type="ORF">CSA09_02660</name>
</gene>
<dbReference type="AlphaFoldDB" id="A0A2G6PF60"/>
<comment type="caution">
    <text evidence="1">The sequence shown here is derived from an EMBL/GenBank/DDBJ whole genome shotgun (WGS) entry which is preliminary data.</text>
</comment>
<sequence>MIRAHITAGAFADGTPALGLIGGFHAKQRLVDKGHDKSCDSNASLKPACLQGMEPAIPPRKT</sequence>
<accession>A0A2G6PF60</accession>
<dbReference type="Proteomes" id="UP000229278">
    <property type="component" value="Unassembled WGS sequence"/>
</dbReference>